<proteinExistence type="predicted"/>
<comment type="caution">
    <text evidence="2">The sequence shown here is derived from an EMBL/GenBank/DDBJ whole genome shotgun (WGS) entry which is preliminary data.</text>
</comment>
<name>A0A5B7IJ50_PORTR</name>
<evidence type="ECO:0000256" key="1">
    <source>
        <dbReference type="SAM" id="MobiDB-lite"/>
    </source>
</evidence>
<dbReference type="EMBL" id="VSRR010058570">
    <property type="protein sequence ID" value="MPC81976.1"/>
    <property type="molecule type" value="Genomic_DNA"/>
</dbReference>
<evidence type="ECO:0000313" key="3">
    <source>
        <dbReference type="Proteomes" id="UP000324222"/>
    </source>
</evidence>
<dbReference type="AlphaFoldDB" id="A0A5B7IJ50"/>
<accession>A0A5B7IJ50</accession>
<dbReference type="Proteomes" id="UP000324222">
    <property type="component" value="Unassembled WGS sequence"/>
</dbReference>
<keyword evidence="3" id="KW-1185">Reference proteome</keyword>
<organism evidence="2 3">
    <name type="scientific">Portunus trituberculatus</name>
    <name type="common">Swimming crab</name>
    <name type="synonym">Neptunus trituberculatus</name>
    <dbReference type="NCBI Taxonomy" id="210409"/>
    <lineage>
        <taxon>Eukaryota</taxon>
        <taxon>Metazoa</taxon>
        <taxon>Ecdysozoa</taxon>
        <taxon>Arthropoda</taxon>
        <taxon>Crustacea</taxon>
        <taxon>Multicrustacea</taxon>
        <taxon>Malacostraca</taxon>
        <taxon>Eumalacostraca</taxon>
        <taxon>Eucarida</taxon>
        <taxon>Decapoda</taxon>
        <taxon>Pleocyemata</taxon>
        <taxon>Brachyura</taxon>
        <taxon>Eubrachyura</taxon>
        <taxon>Portunoidea</taxon>
        <taxon>Portunidae</taxon>
        <taxon>Portuninae</taxon>
        <taxon>Portunus</taxon>
    </lineage>
</organism>
<protein>
    <submittedName>
        <fullName evidence="2">Uncharacterized protein</fullName>
    </submittedName>
</protein>
<reference evidence="2 3" key="1">
    <citation type="submission" date="2019-05" db="EMBL/GenBank/DDBJ databases">
        <title>Another draft genome of Portunus trituberculatus and its Hox gene families provides insights of decapod evolution.</title>
        <authorList>
            <person name="Jeong J.-H."/>
            <person name="Song I."/>
            <person name="Kim S."/>
            <person name="Choi T."/>
            <person name="Kim D."/>
            <person name="Ryu S."/>
            <person name="Kim W."/>
        </authorList>
    </citation>
    <scope>NUCLEOTIDE SEQUENCE [LARGE SCALE GENOMIC DNA]</scope>
    <source>
        <tissue evidence="2">Muscle</tissue>
    </source>
</reference>
<evidence type="ECO:0000313" key="2">
    <source>
        <dbReference type="EMBL" id="MPC81976.1"/>
    </source>
</evidence>
<sequence>MLMFYSHIPPHVAGGGEDLPRGQSGVKKETLAAFFAGNLCFKVKKQERNACIAQWRLPFPLSWLCVGHRGEHRDAEKSEEEVTEERKGSEGGELLLASSFRREK</sequence>
<gene>
    <name evidence="2" type="ORF">E2C01_076618</name>
</gene>
<feature type="region of interest" description="Disordered" evidence="1">
    <location>
        <begin position="71"/>
        <end position="104"/>
    </location>
</feature>